<evidence type="ECO:0000256" key="9">
    <source>
        <dbReference type="ARBA" id="ARBA00023049"/>
    </source>
</evidence>
<protein>
    <recommendedName>
        <fullName evidence="11">Zinc metalloprotease</fullName>
        <ecNumber evidence="11">3.4.24.-</ecNumber>
    </recommendedName>
</protein>
<proteinExistence type="inferred from homology"/>
<keyword evidence="9 11" id="KW-0482">Metalloprotease</keyword>
<comment type="subcellular location">
    <subcellularLocation>
        <location evidence="2">Membrane</location>
        <topology evidence="2">Multi-pass membrane protein</topology>
    </subcellularLocation>
</comment>
<evidence type="ECO:0000256" key="11">
    <source>
        <dbReference type="RuleBase" id="RU362031"/>
    </source>
</evidence>
<keyword evidence="7 11" id="KW-0862">Zinc</keyword>
<gene>
    <name evidence="13" type="primary">rseP</name>
    <name evidence="13" type="ORF">JIN82_14860</name>
</gene>
<feature type="domain" description="PDZ" evidence="12">
    <location>
        <begin position="138"/>
        <end position="166"/>
    </location>
</feature>
<keyword evidence="14" id="KW-1185">Reference proteome</keyword>
<dbReference type="CDD" id="cd06163">
    <property type="entry name" value="S2P-M50_PDZ_RseP-like"/>
    <property type="match status" value="1"/>
</dbReference>
<evidence type="ECO:0000256" key="4">
    <source>
        <dbReference type="ARBA" id="ARBA00022670"/>
    </source>
</evidence>
<comment type="cofactor">
    <cofactor evidence="1 11">
        <name>Zn(2+)</name>
        <dbReference type="ChEBI" id="CHEBI:29105"/>
    </cofactor>
</comment>
<comment type="similarity">
    <text evidence="3 11">Belongs to the peptidase M50B family.</text>
</comment>
<dbReference type="Proteomes" id="UP000624703">
    <property type="component" value="Unassembled WGS sequence"/>
</dbReference>
<dbReference type="SMART" id="SM00228">
    <property type="entry name" value="PDZ"/>
    <property type="match status" value="2"/>
</dbReference>
<dbReference type="AlphaFoldDB" id="A0A8J7MGH8"/>
<evidence type="ECO:0000256" key="8">
    <source>
        <dbReference type="ARBA" id="ARBA00022989"/>
    </source>
</evidence>
<sequence length="480" mass="52089">MVNLLINLGIIVGVILVFNIIIFVHELGHYWAAKWRGLKIERFQIWFGKPIWSKTIGGVQWGLGSIPAGGFVALPQMAPMEAIEGSNSSDEPLPPISATDKIIVAFAGPLFSMLLALLVAFGVWQVGKPANVLTSTTVGYVLPGKPAAEAGLKPGDNIIAVNGNPVDCFGGRIDTGIRENVMLSEGDTIRITVERPGEENPIDLRMGFKIPDTRFWERKATRQIGYRPAEKSIVGLVLENSPAQVAGVKVGDVVVSMNGEKLWSSSQLVALAETAELIRLEVLRGDETLELSLVPIKPTQPSKAKPELGIRWSPDLDFYNGEIVYPTPMESISDSMGMMKRTLQAVTSSKSDIGVQHLAGPIGIGKSYFEMFKSQEGWRLALWFTVIFNVNLAVLNMMPFPVLDGGHITLAILEKIAGKPVNIKVLEVIQMSFVAVLFSLFIYVTSKDIGSFIPGQKAEKQLPVKFADPAASAQPAAVSE</sequence>
<dbReference type="Gene3D" id="2.30.42.10">
    <property type="match status" value="2"/>
</dbReference>
<evidence type="ECO:0000256" key="2">
    <source>
        <dbReference type="ARBA" id="ARBA00004141"/>
    </source>
</evidence>
<dbReference type="EC" id="3.4.24.-" evidence="11"/>
<comment type="caution">
    <text evidence="13">The sequence shown here is derived from an EMBL/GenBank/DDBJ whole genome shotgun (WGS) entry which is preliminary data.</text>
</comment>
<evidence type="ECO:0000313" key="14">
    <source>
        <dbReference type="Proteomes" id="UP000624703"/>
    </source>
</evidence>
<keyword evidence="10 11" id="KW-0472">Membrane</keyword>
<feature type="transmembrane region" description="Helical" evidence="11">
    <location>
        <begin position="6"/>
        <end position="31"/>
    </location>
</feature>
<dbReference type="GO" id="GO:0004222">
    <property type="term" value="F:metalloendopeptidase activity"/>
    <property type="evidence" value="ECO:0007669"/>
    <property type="project" value="InterPro"/>
</dbReference>
<dbReference type="RefSeq" id="WP_200312453.1">
    <property type="nucleotide sequence ID" value="NZ_JAENIM010000045.1"/>
</dbReference>
<accession>A0A8J7MGH8</accession>
<dbReference type="PANTHER" id="PTHR42837">
    <property type="entry name" value="REGULATOR OF SIGMA-E PROTEASE RSEP"/>
    <property type="match status" value="1"/>
</dbReference>
<feature type="transmembrane region" description="Helical" evidence="11">
    <location>
        <begin position="102"/>
        <end position="124"/>
    </location>
</feature>
<evidence type="ECO:0000256" key="3">
    <source>
        <dbReference type="ARBA" id="ARBA00007931"/>
    </source>
</evidence>
<dbReference type="InterPro" id="IPR008915">
    <property type="entry name" value="Peptidase_M50"/>
</dbReference>
<evidence type="ECO:0000256" key="7">
    <source>
        <dbReference type="ARBA" id="ARBA00022833"/>
    </source>
</evidence>
<dbReference type="InterPro" id="IPR036034">
    <property type="entry name" value="PDZ_sf"/>
</dbReference>
<dbReference type="Pfam" id="PF02163">
    <property type="entry name" value="Peptidase_M50"/>
    <property type="match status" value="1"/>
</dbReference>
<evidence type="ECO:0000259" key="12">
    <source>
        <dbReference type="PROSITE" id="PS50106"/>
    </source>
</evidence>
<feature type="transmembrane region" description="Helical" evidence="11">
    <location>
        <begin position="423"/>
        <end position="444"/>
    </location>
</feature>
<keyword evidence="5 11" id="KW-0812">Transmembrane</keyword>
<keyword evidence="6 11" id="KW-0378">Hydrolase</keyword>
<evidence type="ECO:0000256" key="1">
    <source>
        <dbReference type="ARBA" id="ARBA00001947"/>
    </source>
</evidence>
<feature type="transmembrane region" description="Helical" evidence="11">
    <location>
        <begin position="380"/>
        <end position="403"/>
    </location>
</feature>
<dbReference type="EMBL" id="JAENIM010000045">
    <property type="protein sequence ID" value="MBK1792442.1"/>
    <property type="molecule type" value="Genomic_DNA"/>
</dbReference>
<reference evidence="13" key="1">
    <citation type="submission" date="2021-01" db="EMBL/GenBank/DDBJ databases">
        <title>Modified the classification status of verrucomicrobia.</title>
        <authorList>
            <person name="Feng X."/>
        </authorList>
    </citation>
    <scope>NUCLEOTIDE SEQUENCE</scope>
    <source>
        <strain evidence="13">_KCTC 22039</strain>
    </source>
</reference>
<dbReference type="InterPro" id="IPR041489">
    <property type="entry name" value="PDZ_6"/>
</dbReference>
<dbReference type="GO" id="GO:0006508">
    <property type="term" value="P:proteolysis"/>
    <property type="evidence" value="ECO:0007669"/>
    <property type="project" value="UniProtKB-KW"/>
</dbReference>
<dbReference type="InterPro" id="IPR001478">
    <property type="entry name" value="PDZ"/>
</dbReference>
<evidence type="ECO:0000256" key="6">
    <source>
        <dbReference type="ARBA" id="ARBA00022801"/>
    </source>
</evidence>
<evidence type="ECO:0000313" key="13">
    <source>
        <dbReference type="EMBL" id="MBK1792442.1"/>
    </source>
</evidence>
<keyword evidence="11" id="KW-0479">Metal-binding</keyword>
<dbReference type="GO" id="GO:0046872">
    <property type="term" value="F:metal ion binding"/>
    <property type="evidence" value="ECO:0007669"/>
    <property type="project" value="UniProtKB-KW"/>
</dbReference>
<evidence type="ECO:0000256" key="5">
    <source>
        <dbReference type="ARBA" id="ARBA00022692"/>
    </source>
</evidence>
<dbReference type="PROSITE" id="PS50106">
    <property type="entry name" value="PDZ"/>
    <property type="match status" value="2"/>
</dbReference>
<dbReference type="Pfam" id="PF17820">
    <property type="entry name" value="PDZ_6"/>
    <property type="match status" value="2"/>
</dbReference>
<dbReference type="SUPFAM" id="SSF50156">
    <property type="entry name" value="PDZ domain-like"/>
    <property type="match status" value="2"/>
</dbReference>
<keyword evidence="8 11" id="KW-1133">Transmembrane helix</keyword>
<organism evidence="13 14">
    <name type="scientific">Persicirhabdus sediminis</name>
    <dbReference type="NCBI Taxonomy" id="454144"/>
    <lineage>
        <taxon>Bacteria</taxon>
        <taxon>Pseudomonadati</taxon>
        <taxon>Verrucomicrobiota</taxon>
        <taxon>Verrucomicrobiia</taxon>
        <taxon>Verrucomicrobiales</taxon>
        <taxon>Verrucomicrobiaceae</taxon>
        <taxon>Persicirhabdus</taxon>
    </lineage>
</organism>
<dbReference type="NCBIfam" id="TIGR00054">
    <property type="entry name" value="RIP metalloprotease RseP"/>
    <property type="match status" value="1"/>
</dbReference>
<keyword evidence="4" id="KW-0645">Protease</keyword>
<feature type="domain" description="PDZ" evidence="12">
    <location>
        <begin position="190"/>
        <end position="286"/>
    </location>
</feature>
<dbReference type="GO" id="GO:0016020">
    <property type="term" value="C:membrane"/>
    <property type="evidence" value="ECO:0007669"/>
    <property type="project" value="UniProtKB-SubCell"/>
</dbReference>
<name>A0A8J7MGH8_9BACT</name>
<dbReference type="InterPro" id="IPR004387">
    <property type="entry name" value="Pept_M50_Zn"/>
</dbReference>
<dbReference type="PANTHER" id="PTHR42837:SF2">
    <property type="entry name" value="MEMBRANE METALLOPROTEASE ARASP2, CHLOROPLASTIC-RELATED"/>
    <property type="match status" value="1"/>
</dbReference>
<evidence type="ECO:0000256" key="10">
    <source>
        <dbReference type="ARBA" id="ARBA00023136"/>
    </source>
</evidence>